<organism evidence="2 3">
    <name type="scientific">Massariosphaeria phaeospora</name>
    <dbReference type="NCBI Taxonomy" id="100035"/>
    <lineage>
        <taxon>Eukaryota</taxon>
        <taxon>Fungi</taxon>
        <taxon>Dikarya</taxon>
        <taxon>Ascomycota</taxon>
        <taxon>Pezizomycotina</taxon>
        <taxon>Dothideomycetes</taxon>
        <taxon>Pleosporomycetidae</taxon>
        <taxon>Pleosporales</taxon>
        <taxon>Pleosporales incertae sedis</taxon>
        <taxon>Massariosphaeria</taxon>
    </lineage>
</organism>
<protein>
    <recommendedName>
        <fullName evidence="4">Transcription factor domain-containing protein</fullName>
    </recommendedName>
</protein>
<dbReference type="PANTHER" id="PTHR37540">
    <property type="entry name" value="TRANSCRIPTION FACTOR (ACR-2), PUTATIVE-RELATED-RELATED"/>
    <property type="match status" value="1"/>
</dbReference>
<feature type="compositionally biased region" description="Basic and acidic residues" evidence="1">
    <location>
        <begin position="33"/>
        <end position="44"/>
    </location>
</feature>
<sequence>MPTTFEFVIADPATNLKPGRSLQIRSRCMQGKNKREDSRRSQQEKRRRAKQEQEQQLATQQPEKRTASPYLAPPDSLLSELALVRFAGPDIDAEAKALLFKAYAHNIANQALTPLDRCVDFDCIESESFEWLFADTAFVHSVLCSSYAINDFVVPGWDGQPGRKTVFHLRETLALLQAKLQDEFVYQDDSVLYVVINLAMLAAVFGEWATAATHFRGLHRIVQLRGDLEFLRSRPKLHFKLDRIDLLWSLSSGKKPFFLPPTVSSWDTMILAPYLPLPADLYQPPSDWDYRLANVFQDLQYLSLRINRNALKHVRYNPVCFQAVLTSLQARLMHLSGALDSSPVQELVRLTMLAFMTTMFKVPGRTIPYGWVVKQLGRAYAEVSASSAFEQDQET</sequence>
<dbReference type="EMBL" id="JAADJZ010000005">
    <property type="protein sequence ID" value="KAF2875130.1"/>
    <property type="molecule type" value="Genomic_DNA"/>
</dbReference>
<proteinExistence type="predicted"/>
<feature type="region of interest" description="Disordered" evidence="1">
    <location>
        <begin position="20"/>
        <end position="70"/>
    </location>
</feature>
<dbReference type="AlphaFoldDB" id="A0A7C8IIJ7"/>
<keyword evidence="3" id="KW-1185">Reference proteome</keyword>
<reference evidence="2 3" key="1">
    <citation type="submission" date="2020-01" db="EMBL/GenBank/DDBJ databases">
        <authorList>
            <consortium name="DOE Joint Genome Institute"/>
            <person name="Haridas S."/>
            <person name="Albert R."/>
            <person name="Binder M."/>
            <person name="Bloem J."/>
            <person name="Labutti K."/>
            <person name="Salamov A."/>
            <person name="Andreopoulos B."/>
            <person name="Baker S.E."/>
            <person name="Barry K."/>
            <person name="Bills G."/>
            <person name="Bluhm B.H."/>
            <person name="Cannon C."/>
            <person name="Castanera R."/>
            <person name="Culley D.E."/>
            <person name="Daum C."/>
            <person name="Ezra D."/>
            <person name="Gonzalez J.B."/>
            <person name="Henrissat B."/>
            <person name="Kuo A."/>
            <person name="Liang C."/>
            <person name="Lipzen A."/>
            <person name="Lutzoni F."/>
            <person name="Magnuson J."/>
            <person name="Mondo S."/>
            <person name="Nolan M."/>
            <person name="Ohm R."/>
            <person name="Pangilinan J."/>
            <person name="Park H.-J.H."/>
            <person name="Ramirez L."/>
            <person name="Alfaro M."/>
            <person name="Sun H."/>
            <person name="Tritt A."/>
            <person name="Yoshinaga Y."/>
            <person name="Zwiers L.-H.L."/>
            <person name="Turgeon B.G."/>
            <person name="Goodwin S.B."/>
            <person name="Spatafora J.W."/>
            <person name="Crous P.W."/>
            <person name="Grigoriev I.V."/>
        </authorList>
    </citation>
    <scope>NUCLEOTIDE SEQUENCE [LARGE SCALE GENOMIC DNA]</scope>
    <source>
        <strain evidence="2 3">CBS 611.86</strain>
    </source>
</reference>
<gene>
    <name evidence="2" type="ORF">BDV95DRAFT_616317</name>
</gene>
<dbReference type="PANTHER" id="PTHR37540:SF5">
    <property type="entry name" value="TRANSCRIPTION FACTOR DOMAIN-CONTAINING PROTEIN"/>
    <property type="match status" value="1"/>
</dbReference>
<accession>A0A7C8IIJ7</accession>
<evidence type="ECO:0000313" key="2">
    <source>
        <dbReference type="EMBL" id="KAF2875130.1"/>
    </source>
</evidence>
<dbReference type="OrthoDB" id="4158087at2759"/>
<evidence type="ECO:0008006" key="4">
    <source>
        <dbReference type="Google" id="ProtNLM"/>
    </source>
</evidence>
<name>A0A7C8IIJ7_9PLEO</name>
<evidence type="ECO:0000256" key="1">
    <source>
        <dbReference type="SAM" id="MobiDB-lite"/>
    </source>
</evidence>
<dbReference type="Proteomes" id="UP000481861">
    <property type="component" value="Unassembled WGS sequence"/>
</dbReference>
<comment type="caution">
    <text evidence="2">The sequence shown here is derived from an EMBL/GenBank/DDBJ whole genome shotgun (WGS) entry which is preliminary data.</text>
</comment>
<evidence type="ECO:0000313" key="3">
    <source>
        <dbReference type="Proteomes" id="UP000481861"/>
    </source>
</evidence>